<name>A0A0K9YLG5_9BACL</name>
<dbReference type="PATRIC" id="fig|54915.3.peg.4565"/>
<organism evidence="2 3">
    <name type="scientific">Brevibacillus reuszeri</name>
    <dbReference type="NCBI Taxonomy" id="54915"/>
    <lineage>
        <taxon>Bacteria</taxon>
        <taxon>Bacillati</taxon>
        <taxon>Bacillota</taxon>
        <taxon>Bacilli</taxon>
        <taxon>Bacillales</taxon>
        <taxon>Paenibacillaceae</taxon>
        <taxon>Brevibacillus</taxon>
    </lineage>
</organism>
<evidence type="ECO:0000313" key="4">
    <source>
        <dbReference type="Proteomes" id="UP000319578"/>
    </source>
</evidence>
<evidence type="ECO:0000313" key="1">
    <source>
        <dbReference type="EMBL" id="GED71199.1"/>
    </source>
</evidence>
<sequence>MDWKEIERIGRETYNLSEEWVLCAADASDPHVMKIEFGKKGPRGGWLKGMENRFRGYISNYRQYMSA</sequence>
<keyword evidence="4" id="KW-1185">Reference proteome</keyword>
<dbReference type="STRING" id="54915.ADS79_26920"/>
<dbReference type="RefSeq" id="WP_049741524.1">
    <property type="nucleotide sequence ID" value="NZ_BJON01000020.1"/>
</dbReference>
<dbReference type="EMBL" id="BJON01000020">
    <property type="protein sequence ID" value="GED71199.1"/>
    <property type="molecule type" value="Genomic_DNA"/>
</dbReference>
<dbReference type="AlphaFoldDB" id="A0A0K9YLG5"/>
<reference evidence="2" key="2">
    <citation type="submission" date="2015-07" db="EMBL/GenBank/DDBJ databases">
        <title>MeaNS - Measles Nucleotide Surveillance Program.</title>
        <authorList>
            <person name="Tran T."/>
            <person name="Druce J."/>
        </authorList>
    </citation>
    <scope>NUCLEOTIDE SEQUENCE</scope>
    <source>
        <strain evidence="2">DSM 9887</strain>
    </source>
</reference>
<evidence type="ECO:0000313" key="2">
    <source>
        <dbReference type="EMBL" id="KNB69501.1"/>
    </source>
</evidence>
<gene>
    <name evidence="2" type="ORF">ADS79_26920</name>
    <name evidence="1" type="ORF">BRE01_49010</name>
</gene>
<reference evidence="1 4" key="3">
    <citation type="submission" date="2019-06" db="EMBL/GenBank/DDBJ databases">
        <title>Whole genome shotgun sequence of Brevibacillus reuszeri NBRC 15719.</title>
        <authorList>
            <person name="Hosoyama A."/>
            <person name="Uohara A."/>
            <person name="Ohji S."/>
            <person name="Ichikawa N."/>
        </authorList>
    </citation>
    <scope>NUCLEOTIDE SEQUENCE [LARGE SCALE GENOMIC DNA]</scope>
    <source>
        <strain evidence="1 4">NBRC 15719</strain>
    </source>
</reference>
<comment type="caution">
    <text evidence="2">The sequence shown here is derived from an EMBL/GenBank/DDBJ whole genome shotgun (WGS) entry which is preliminary data.</text>
</comment>
<evidence type="ECO:0000313" key="3">
    <source>
        <dbReference type="Proteomes" id="UP000036834"/>
    </source>
</evidence>
<protein>
    <submittedName>
        <fullName evidence="2">Uncharacterized protein</fullName>
    </submittedName>
</protein>
<proteinExistence type="predicted"/>
<dbReference type="EMBL" id="LGIQ01000011">
    <property type="protein sequence ID" value="KNB69501.1"/>
    <property type="molecule type" value="Genomic_DNA"/>
</dbReference>
<accession>A0A0K9YLG5</accession>
<dbReference type="Proteomes" id="UP000319578">
    <property type="component" value="Unassembled WGS sequence"/>
</dbReference>
<dbReference type="Proteomes" id="UP000036834">
    <property type="component" value="Unassembled WGS sequence"/>
</dbReference>
<reference evidence="3" key="1">
    <citation type="submission" date="2015-07" db="EMBL/GenBank/DDBJ databases">
        <title>Genome sequencing project for genomic taxonomy and phylogenomics of Bacillus-like bacteria.</title>
        <authorList>
            <person name="Liu B."/>
            <person name="Wang J."/>
            <person name="Zhu Y."/>
            <person name="Liu G."/>
            <person name="Chen Q."/>
            <person name="Chen Z."/>
            <person name="Lan J."/>
            <person name="Che J."/>
            <person name="Ge C."/>
            <person name="Shi H."/>
            <person name="Pan Z."/>
            <person name="Liu X."/>
        </authorList>
    </citation>
    <scope>NUCLEOTIDE SEQUENCE [LARGE SCALE GENOMIC DNA]</scope>
    <source>
        <strain evidence="3">DSM 9887</strain>
    </source>
</reference>